<dbReference type="OrthoDB" id="8830751at2759"/>
<evidence type="ECO:0000313" key="1">
    <source>
        <dbReference type="EMBL" id="CAD7280356.1"/>
    </source>
</evidence>
<evidence type="ECO:0000313" key="2">
    <source>
        <dbReference type="Proteomes" id="UP000678499"/>
    </source>
</evidence>
<dbReference type="Proteomes" id="UP000678499">
    <property type="component" value="Unassembled WGS sequence"/>
</dbReference>
<organism evidence="1">
    <name type="scientific">Notodromas monacha</name>
    <dbReference type="NCBI Taxonomy" id="399045"/>
    <lineage>
        <taxon>Eukaryota</taxon>
        <taxon>Metazoa</taxon>
        <taxon>Ecdysozoa</taxon>
        <taxon>Arthropoda</taxon>
        <taxon>Crustacea</taxon>
        <taxon>Oligostraca</taxon>
        <taxon>Ostracoda</taxon>
        <taxon>Podocopa</taxon>
        <taxon>Podocopida</taxon>
        <taxon>Cypridocopina</taxon>
        <taxon>Cypridoidea</taxon>
        <taxon>Cyprididae</taxon>
        <taxon>Notodromas</taxon>
    </lineage>
</organism>
<dbReference type="EMBL" id="CAJPEX010002117">
    <property type="protein sequence ID" value="CAG0920508.1"/>
    <property type="molecule type" value="Genomic_DNA"/>
</dbReference>
<dbReference type="Gene3D" id="3.40.50.300">
    <property type="entry name" value="P-loop containing nucleotide triphosphate hydrolases"/>
    <property type="match status" value="1"/>
</dbReference>
<sequence>MSKNSSKDLHHFCINREESADPSRRKMILLHNLSASWKAEKKRNSFALKAGKFDRLNRGLLFHIPNEQIARGKTIETFSKNTFPIRRRIDARARVAARHISAIHVAITRDHALRVSRKIEATTYVETSAKTARSVKDAFDVAALAGMGKLNSKSFSLRRFSLTGQKVMLDKRTKSKLELSYDLKSRTPKHCLLM</sequence>
<name>A0A7R9BRS2_9CRUS</name>
<dbReference type="EMBL" id="OA884154">
    <property type="protein sequence ID" value="CAD7280356.1"/>
    <property type="molecule type" value="Genomic_DNA"/>
</dbReference>
<reference evidence="1" key="1">
    <citation type="submission" date="2020-11" db="EMBL/GenBank/DDBJ databases">
        <authorList>
            <person name="Tran Van P."/>
        </authorList>
    </citation>
    <scope>NUCLEOTIDE SEQUENCE</scope>
</reference>
<dbReference type="InterPro" id="IPR027417">
    <property type="entry name" value="P-loop_NTPase"/>
</dbReference>
<proteinExistence type="predicted"/>
<protein>
    <submittedName>
        <fullName evidence="1">Uncharacterized protein</fullName>
    </submittedName>
</protein>
<accession>A0A7R9BRS2</accession>
<keyword evidence="2" id="KW-1185">Reference proteome</keyword>
<dbReference type="AlphaFoldDB" id="A0A7R9BRS2"/>
<gene>
    <name evidence="1" type="ORF">NMOB1V02_LOCUS8016</name>
</gene>